<evidence type="ECO:0008006" key="3">
    <source>
        <dbReference type="Google" id="ProtNLM"/>
    </source>
</evidence>
<dbReference type="RefSeq" id="WP_014894305.1">
    <property type="nucleotide sequence ID" value="NC_018497.1"/>
</dbReference>
<name>A0ABC7ZIY2_MYCGT</name>
<dbReference type="AlphaFoldDB" id="A0ABC7ZIY2"/>
<dbReference type="Proteomes" id="UP000005254">
    <property type="component" value="Chromosome"/>
</dbReference>
<evidence type="ECO:0000313" key="2">
    <source>
        <dbReference type="Proteomes" id="UP000005254"/>
    </source>
</evidence>
<proteinExistence type="predicted"/>
<dbReference type="EMBL" id="CP003772">
    <property type="protein sequence ID" value="AFQ04181.1"/>
    <property type="molecule type" value="Genomic_DNA"/>
</dbReference>
<accession>A0ABC7ZIY2</accession>
<sequence length="389" mass="45865">MQPNYYRVIKKATSFSGLEMISHAYGQIAGVEVVGFYLWLITEANIQAFNSEIRTPISRLQNAFNPFEIKKNQVPEWIYKTISKLESLGLVRTFFSPKRSEITFCIIDPLDWKEFKQNKQLKEKLVEAMGKVEYDRNCLAFDQIDNLQFDNALEISANFEVNFTANQSDVWFSFNFEELHKELVKNKLLISLDEKAKTLINGYFEKYKLSLQQITDCIINSTQENELDFQKLEMMFFQIVKNDTAPILETVSNNKDFFYKNEILDESTKKAITDCHVNFNSEKYLFLLYGKIDESQLQLVRQLRSDYQLLDKVINLVLDFSFWKNNGMWREKYILKIAQSIKINNSQNSYEKTLNNFIRALTLNKKHSLNNIKPVEKTISFTEYFEFIK</sequence>
<reference evidence="1 2" key="1">
    <citation type="journal article" date="2012" name="J. Bacteriol.">
        <title>Draft Genome Sequences of Four Axenic Mycoplasma genitalium Strains Isolated from Denmark, Japan, and Australia.</title>
        <authorList>
            <person name="McGowin C.L."/>
            <person name="Ma L."/>
            <person name="Jensen J.S."/>
            <person name="Mancuso M.M."/>
            <person name="Hamasuna R."/>
            <person name="Adegboye D."/>
            <person name="Martin D.H."/>
        </authorList>
    </citation>
    <scope>NUCLEOTIDE SEQUENCE [LARGE SCALE GENOMIC DNA]</scope>
    <source>
        <strain evidence="1 2">M6320</strain>
    </source>
</reference>
<dbReference type="KEGG" id="mgx:CM1_02125"/>
<protein>
    <recommendedName>
        <fullName evidence="3">DnaD domain-containing protein</fullName>
    </recommendedName>
</protein>
<organism evidence="1 2">
    <name type="scientific">Mycoplasmoides genitalium M6320</name>
    <dbReference type="NCBI Taxonomy" id="662945"/>
    <lineage>
        <taxon>Bacteria</taxon>
        <taxon>Bacillati</taxon>
        <taxon>Mycoplasmatota</taxon>
        <taxon>Mycoplasmoidales</taxon>
        <taxon>Mycoplasmoidaceae</taxon>
        <taxon>Mycoplasmoides</taxon>
    </lineage>
</organism>
<gene>
    <name evidence="1" type="ORF">CM1_02125</name>
</gene>
<evidence type="ECO:0000313" key="1">
    <source>
        <dbReference type="EMBL" id="AFQ04181.1"/>
    </source>
</evidence>